<proteinExistence type="predicted"/>
<feature type="domain" description="XS" evidence="4">
    <location>
        <begin position="118"/>
        <end position="230"/>
    </location>
</feature>
<dbReference type="Gene3D" id="3.30.70.2890">
    <property type="entry name" value="XS domain"/>
    <property type="match status" value="1"/>
</dbReference>
<dbReference type="InterPro" id="IPR005381">
    <property type="entry name" value="Znf-XS_domain"/>
</dbReference>
<dbReference type="PANTHER" id="PTHR21596">
    <property type="entry name" value="RIBONUCLEASE P SUBUNIT P38"/>
    <property type="match status" value="1"/>
</dbReference>
<feature type="region of interest" description="Disordered" evidence="3">
    <location>
        <begin position="354"/>
        <end position="374"/>
    </location>
</feature>
<keyword evidence="1" id="KW-0175">Coiled coil</keyword>
<name>A0ABD1Y861_9MARC</name>
<evidence type="ECO:0000259" key="4">
    <source>
        <dbReference type="Pfam" id="PF03468"/>
    </source>
</evidence>
<evidence type="ECO:0000256" key="2">
    <source>
        <dbReference type="ARBA" id="ARBA00023158"/>
    </source>
</evidence>
<sequence>MMSDDEDVHDEYSDDDIESIEEEALKLLESKKVVVEKADGTLRCPYSPSRKKQSYPYKDLLQHAEGVASGKKRGAEAVGKHKALAKYLKNHLSAKAAPPVQRVHQLELAVPERREEKDLLVWPWCGVVYNIDNSRRGENGQRVGIGNTELKKFFDPFHPEKVVVCWGPRGHMGLAVIYFRRDLEGFNDAQAFEKWFIEKEHGRRDWEKANDKNDLGTHLYGWLARKEDYEGRKETPNDWSISQKLKESGDLKDVAMLVEELTKMHDQRIQNLKETVTAKNDQFESLLHEVEVARQKAESIKQQLEEKHKKELEQIKLAALESTDRHARLMQEQNAKLQKSMEFLQQRWKELERKEHQNQVDKTRLEQEKKENQRHLDIINEESERQKKYQSHQVKLIQKHEEESKKLALLMQNMTLRLATKHQAEIEKQQMEEIKESKKFAELAESFEPSALATSYSKMLEDKMTDMEKKLAEYDARFESLNEEVENDQMTISNLTTKERAATEELENARKAALRVLLKHPKFGKEDGISVRRMGQIDDAPWLRECEKRFKNAKDGWQITCGTKLSAWGAKIMDPDFHCFKTVQVGNEDKWKRVLDENNEDLLALKEELGEEVLKSVTTALEEIEEWNPSGRYPIHVPWNSKTNRRATLSEIIELLRKAAVEGSKKKAPVKRRRVVDDDTI</sequence>
<protein>
    <submittedName>
        <fullName evidence="7">Uncharacterized protein</fullName>
    </submittedName>
</protein>
<dbReference type="Pfam" id="PF03468">
    <property type="entry name" value="XS"/>
    <property type="match status" value="1"/>
</dbReference>
<evidence type="ECO:0000256" key="3">
    <source>
        <dbReference type="SAM" id="MobiDB-lite"/>
    </source>
</evidence>
<dbReference type="InterPro" id="IPR005379">
    <property type="entry name" value="FDM1-5/IDN2_XH"/>
</dbReference>
<evidence type="ECO:0000259" key="5">
    <source>
        <dbReference type="Pfam" id="PF03469"/>
    </source>
</evidence>
<evidence type="ECO:0000259" key="6">
    <source>
        <dbReference type="Pfam" id="PF03470"/>
    </source>
</evidence>
<evidence type="ECO:0000313" key="8">
    <source>
        <dbReference type="Proteomes" id="UP001605036"/>
    </source>
</evidence>
<organism evidence="7 8">
    <name type="scientific">Riccia fluitans</name>
    <dbReference type="NCBI Taxonomy" id="41844"/>
    <lineage>
        <taxon>Eukaryota</taxon>
        <taxon>Viridiplantae</taxon>
        <taxon>Streptophyta</taxon>
        <taxon>Embryophyta</taxon>
        <taxon>Marchantiophyta</taxon>
        <taxon>Marchantiopsida</taxon>
        <taxon>Marchantiidae</taxon>
        <taxon>Marchantiales</taxon>
        <taxon>Ricciaceae</taxon>
        <taxon>Riccia</taxon>
    </lineage>
</organism>
<dbReference type="EMBL" id="JBHFFA010000006">
    <property type="protein sequence ID" value="KAL2622916.1"/>
    <property type="molecule type" value="Genomic_DNA"/>
</dbReference>
<dbReference type="Proteomes" id="UP001605036">
    <property type="component" value="Unassembled WGS sequence"/>
</dbReference>
<dbReference type="AlphaFoldDB" id="A0ABD1Y861"/>
<gene>
    <name evidence="7" type="ORF">R1flu_003121</name>
</gene>
<comment type="caution">
    <text evidence="7">The sequence shown here is derived from an EMBL/GenBank/DDBJ whole genome shotgun (WGS) entry which is preliminary data.</text>
</comment>
<evidence type="ECO:0000256" key="1">
    <source>
        <dbReference type="ARBA" id="ARBA00023054"/>
    </source>
</evidence>
<evidence type="ECO:0000313" key="7">
    <source>
        <dbReference type="EMBL" id="KAL2622916.1"/>
    </source>
</evidence>
<dbReference type="InterPro" id="IPR005380">
    <property type="entry name" value="XS_domain"/>
</dbReference>
<dbReference type="InterPro" id="IPR038588">
    <property type="entry name" value="XS_domain_sf"/>
</dbReference>
<dbReference type="GO" id="GO:0031047">
    <property type="term" value="P:regulatory ncRNA-mediated gene silencing"/>
    <property type="evidence" value="ECO:0007669"/>
    <property type="project" value="UniProtKB-KW"/>
</dbReference>
<dbReference type="InterPro" id="IPR045177">
    <property type="entry name" value="FDM1-5/IDN2"/>
</dbReference>
<dbReference type="Pfam" id="PF03470">
    <property type="entry name" value="zf-XS"/>
    <property type="match status" value="1"/>
</dbReference>
<keyword evidence="8" id="KW-1185">Reference proteome</keyword>
<keyword evidence="2" id="KW-0943">RNA-mediated gene silencing</keyword>
<feature type="domain" description="Zinc finger-XS" evidence="6">
    <location>
        <begin position="44"/>
        <end position="85"/>
    </location>
</feature>
<feature type="domain" description="Factor of DNA methylation 1-5/IDN2" evidence="5">
    <location>
        <begin position="532"/>
        <end position="660"/>
    </location>
</feature>
<dbReference type="Pfam" id="PF03469">
    <property type="entry name" value="XH"/>
    <property type="match status" value="1"/>
</dbReference>
<accession>A0ABD1Y861</accession>
<reference evidence="7 8" key="1">
    <citation type="submission" date="2024-09" db="EMBL/GenBank/DDBJ databases">
        <title>Chromosome-scale assembly of Riccia fluitans.</title>
        <authorList>
            <person name="Paukszto L."/>
            <person name="Sawicki J."/>
            <person name="Karawczyk K."/>
            <person name="Piernik-Szablinska J."/>
            <person name="Szczecinska M."/>
            <person name="Mazdziarz M."/>
        </authorList>
    </citation>
    <scope>NUCLEOTIDE SEQUENCE [LARGE SCALE GENOMIC DNA]</scope>
    <source>
        <strain evidence="7">Rf_01</strain>
        <tissue evidence="7">Aerial parts of the thallus</tissue>
    </source>
</reference>
<dbReference type="PANTHER" id="PTHR21596:SF3">
    <property type="entry name" value="FACTOR OF DNA METHYLATION 1-RELATED"/>
    <property type="match status" value="1"/>
</dbReference>